<feature type="transmembrane region" description="Helical" evidence="1">
    <location>
        <begin position="21"/>
        <end position="44"/>
    </location>
</feature>
<keyword evidence="1" id="KW-1133">Transmembrane helix</keyword>
<keyword evidence="3" id="KW-1185">Reference proteome</keyword>
<protein>
    <submittedName>
        <fullName evidence="2">Uncharacterized protein</fullName>
    </submittedName>
</protein>
<comment type="caution">
    <text evidence="2">The sequence shown here is derived from an EMBL/GenBank/DDBJ whole genome shotgun (WGS) entry which is preliminary data.</text>
</comment>
<keyword evidence="1" id="KW-0812">Transmembrane</keyword>
<keyword evidence="1" id="KW-0472">Membrane</keyword>
<evidence type="ECO:0000313" key="3">
    <source>
        <dbReference type="Proteomes" id="UP001321473"/>
    </source>
</evidence>
<dbReference type="Proteomes" id="UP001321473">
    <property type="component" value="Unassembled WGS sequence"/>
</dbReference>
<name>A0AAQ4EKS4_AMBAM</name>
<dbReference type="AlphaFoldDB" id="A0AAQ4EKS4"/>
<dbReference type="SUPFAM" id="SSF55486">
    <property type="entry name" value="Metalloproteases ('zincins'), catalytic domain"/>
    <property type="match status" value="1"/>
</dbReference>
<proteinExistence type="predicted"/>
<evidence type="ECO:0000313" key="2">
    <source>
        <dbReference type="EMBL" id="KAK8775198.1"/>
    </source>
</evidence>
<sequence>MREAAERNRTSTQRSQGPFGCYMLLLLCLIPAVIAVCAFVIMAYKVPYTFYASSSEDPCCEEYVALLSRIVNRTISPCKSIYDFTCDRYSVQTAPGALLDSPGIASSWGYKPSNTPAGKLVYQYYRSCVTAAVQGERQGARTAATLLEFLNQSIRSPVRLIVEISLKYGIEFPVSFLSENMLKAWRYPLPRRMFFNVHHIAVTINRIVINLSAEAEQAYHRIRRDARRKINEALSLNVSESEVDEIDSAFRVAPKNAYTASNLTGLHNLIPTLTVAEWRTLLENVTRANLTGVVFLISDIGALKRSLDILLDVNSQPKIVVFSLVHATFRLLIGAVQEKDQRDIRLRYFAYCQDVSTYIVGPLLIVDIMQTLNAGKLHDAMLRTYFHSITKAVGERAGTLVAPEDIDSVRKYVQRTRLLLPSEVFRLDLSLPQLTNDFSRNYLIMRKSQWTFFTIAVPDDFPRFEVVRSAVRWLPGFFNNVVLLPIKPYAAVNITSTLDDVVPLATLGMLMADAVWRSVFSTKWSAETNQRLQRHRMCVDQQTRIPRGTLFFYPKLSLDAALDASRRGHWNATMTFLPYRLQKTSRSQLFFLLIIFHYYCSAAKYLPPGYRRSESNYLFIHSDDFREAFGCSSRPARVDITGC</sequence>
<gene>
    <name evidence="2" type="ORF">V5799_031459</name>
</gene>
<reference evidence="2 3" key="1">
    <citation type="journal article" date="2023" name="Arcadia Sci">
        <title>De novo assembly of a long-read Amblyomma americanum tick genome.</title>
        <authorList>
            <person name="Chou S."/>
            <person name="Poskanzer K.E."/>
            <person name="Rollins M."/>
            <person name="Thuy-Boun P.S."/>
        </authorList>
    </citation>
    <scope>NUCLEOTIDE SEQUENCE [LARGE SCALE GENOMIC DNA]</scope>
    <source>
        <strain evidence="2">F_SG_1</strain>
        <tissue evidence="2">Salivary glands</tissue>
    </source>
</reference>
<organism evidence="2 3">
    <name type="scientific">Amblyomma americanum</name>
    <name type="common">Lone star tick</name>
    <dbReference type="NCBI Taxonomy" id="6943"/>
    <lineage>
        <taxon>Eukaryota</taxon>
        <taxon>Metazoa</taxon>
        <taxon>Ecdysozoa</taxon>
        <taxon>Arthropoda</taxon>
        <taxon>Chelicerata</taxon>
        <taxon>Arachnida</taxon>
        <taxon>Acari</taxon>
        <taxon>Parasitiformes</taxon>
        <taxon>Ixodida</taxon>
        <taxon>Ixodoidea</taxon>
        <taxon>Ixodidae</taxon>
        <taxon>Amblyomminae</taxon>
        <taxon>Amblyomma</taxon>
    </lineage>
</organism>
<accession>A0AAQ4EKS4</accession>
<dbReference type="EMBL" id="JARKHS020014396">
    <property type="protein sequence ID" value="KAK8775198.1"/>
    <property type="molecule type" value="Genomic_DNA"/>
</dbReference>
<evidence type="ECO:0000256" key="1">
    <source>
        <dbReference type="SAM" id="Phobius"/>
    </source>
</evidence>